<proteinExistence type="predicted"/>
<accession>A0A7I8K4I4</accession>
<dbReference type="EMBL" id="LR746265">
    <property type="protein sequence ID" value="CAA7391113.1"/>
    <property type="molecule type" value="Genomic_DNA"/>
</dbReference>
<evidence type="ECO:0000313" key="2">
    <source>
        <dbReference type="Proteomes" id="UP000663760"/>
    </source>
</evidence>
<dbReference type="AlphaFoldDB" id="A0A7I8K4I4"/>
<gene>
    <name evidence="1" type="ORF">SI8410_02002485</name>
</gene>
<dbReference type="Proteomes" id="UP000663760">
    <property type="component" value="Chromosome 2"/>
</dbReference>
<keyword evidence="2" id="KW-1185">Reference proteome</keyword>
<protein>
    <submittedName>
        <fullName evidence="1">Uncharacterized protein</fullName>
    </submittedName>
</protein>
<sequence length="53" mass="5611">MAVPMTWLMNMDLGEASAVETMLIMTPQAARLAMTPPAPAPAHAPITKMASFP</sequence>
<name>A0A7I8K4I4_SPIIN</name>
<evidence type="ECO:0000313" key="1">
    <source>
        <dbReference type="EMBL" id="CAA7391113.1"/>
    </source>
</evidence>
<organism evidence="1 2">
    <name type="scientific">Spirodela intermedia</name>
    <name type="common">Intermediate duckweed</name>
    <dbReference type="NCBI Taxonomy" id="51605"/>
    <lineage>
        <taxon>Eukaryota</taxon>
        <taxon>Viridiplantae</taxon>
        <taxon>Streptophyta</taxon>
        <taxon>Embryophyta</taxon>
        <taxon>Tracheophyta</taxon>
        <taxon>Spermatophyta</taxon>
        <taxon>Magnoliopsida</taxon>
        <taxon>Liliopsida</taxon>
        <taxon>Araceae</taxon>
        <taxon>Lemnoideae</taxon>
        <taxon>Spirodela</taxon>
    </lineage>
</organism>
<reference evidence="1" key="1">
    <citation type="submission" date="2020-02" db="EMBL/GenBank/DDBJ databases">
        <authorList>
            <person name="Scholz U."/>
            <person name="Mascher M."/>
            <person name="Fiebig A."/>
        </authorList>
    </citation>
    <scope>NUCLEOTIDE SEQUENCE</scope>
</reference>